<dbReference type="Proteomes" id="UP000077857">
    <property type="component" value="Unassembled WGS sequence"/>
</dbReference>
<organism evidence="1 2">
    <name type="scientific">Methylomonas koyamae</name>
    <dbReference type="NCBI Taxonomy" id="702114"/>
    <lineage>
        <taxon>Bacteria</taxon>
        <taxon>Pseudomonadati</taxon>
        <taxon>Pseudomonadota</taxon>
        <taxon>Gammaproteobacteria</taxon>
        <taxon>Methylococcales</taxon>
        <taxon>Methylococcaceae</taxon>
        <taxon>Methylomonas</taxon>
    </lineage>
</organism>
<gene>
    <name evidence="1" type="ORF">A1507_08670</name>
</gene>
<proteinExistence type="predicted"/>
<name>A0A177NN35_9GAMM</name>
<dbReference type="EMBL" id="LUUJ01000054">
    <property type="protein sequence ID" value="OAI18964.1"/>
    <property type="molecule type" value="Genomic_DNA"/>
</dbReference>
<reference evidence="1 2" key="1">
    <citation type="submission" date="2016-03" db="EMBL/GenBank/DDBJ databases">
        <authorList>
            <person name="Ploux O."/>
        </authorList>
    </citation>
    <scope>NUCLEOTIDE SEQUENCE [LARGE SCALE GENOMIC DNA]</scope>
    <source>
        <strain evidence="1 2">R-45378</strain>
    </source>
</reference>
<dbReference type="AlphaFoldDB" id="A0A177NN35"/>
<comment type="caution">
    <text evidence="1">The sequence shown here is derived from an EMBL/GenBank/DDBJ whole genome shotgun (WGS) entry which is preliminary data.</text>
</comment>
<protein>
    <submittedName>
        <fullName evidence="1">Uncharacterized protein</fullName>
    </submittedName>
</protein>
<accession>A0A177NN35</accession>
<sequence length="81" mass="9535">MNVRSDFPEWFFIVLLEVPFFSGFKISCLPNIERLFVAGINQNISSINIPFIMLRYGYKFEFKVNIGSFSYFISIPFNCIF</sequence>
<evidence type="ECO:0000313" key="1">
    <source>
        <dbReference type="EMBL" id="OAI18964.1"/>
    </source>
</evidence>
<evidence type="ECO:0000313" key="2">
    <source>
        <dbReference type="Proteomes" id="UP000077857"/>
    </source>
</evidence>